<dbReference type="InterPro" id="IPR012338">
    <property type="entry name" value="Beta-lactam/transpept-like"/>
</dbReference>
<organism evidence="3 4">
    <name type="scientific">Loktanella atrilutea</name>
    <dbReference type="NCBI Taxonomy" id="366533"/>
    <lineage>
        <taxon>Bacteria</taxon>
        <taxon>Pseudomonadati</taxon>
        <taxon>Pseudomonadota</taxon>
        <taxon>Alphaproteobacteria</taxon>
        <taxon>Rhodobacterales</taxon>
        <taxon>Roseobacteraceae</taxon>
        <taxon>Loktanella</taxon>
    </lineage>
</organism>
<sequence length="333" mass="35307">MTDLTRRLFLAGTLAATATRLPAQAAGWDAVADRARSLDQLHSLIVARNGARVLAIAPRGPGLDRLANIKSVSKTIVATLTGIAIERGELTLDNTLSEVAPRLIPAGADPRVADLTVQDLVTMRAGLERTSGPGYGSWVSSGNWVANALSRPFVAEPGGRMLYSTGSIHVLGAVLSTVADTNLLDLARQRLGRPLGIDIPPWTRDPQGRYLGGNEMALTPTAMLRFAEMIRQGGTWDGARIVSRDWIAASFAPQTRSPYSGLSYGYGWFLGRAQGSDYALARGYGGQIICIVPALATSVVITSDPTLPARSDGYFGVLTDLIEQAIIPTARAA</sequence>
<accession>A0A1M4TGN6</accession>
<evidence type="ECO:0000313" key="4">
    <source>
        <dbReference type="Proteomes" id="UP000183987"/>
    </source>
</evidence>
<gene>
    <name evidence="3" type="ORF">SAMN05444339_101360</name>
</gene>
<dbReference type="InterPro" id="IPR050789">
    <property type="entry name" value="Diverse_Enzym_Activities"/>
</dbReference>
<dbReference type="PROSITE" id="PS51318">
    <property type="entry name" value="TAT"/>
    <property type="match status" value="1"/>
</dbReference>
<evidence type="ECO:0000256" key="1">
    <source>
        <dbReference type="SAM" id="SignalP"/>
    </source>
</evidence>
<dbReference type="Proteomes" id="UP000183987">
    <property type="component" value="Unassembled WGS sequence"/>
</dbReference>
<feature type="signal peptide" evidence="1">
    <location>
        <begin position="1"/>
        <end position="25"/>
    </location>
</feature>
<dbReference type="InterPro" id="IPR001466">
    <property type="entry name" value="Beta-lactam-related"/>
</dbReference>
<name>A0A1M4TGN6_LOKAT</name>
<dbReference type="PANTHER" id="PTHR43283:SF7">
    <property type="entry name" value="BETA-LACTAMASE-RELATED DOMAIN-CONTAINING PROTEIN"/>
    <property type="match status" value="1"/>
</dbReference>
<evidence type="ECO:0000259" key="2">
    <source>
        <dbReference type="Pfam" id="PF00144"/>
    </source>
</evidence>
<dbReference type="RefSeq" id="WP_072855479.1">
    <property type="nucleotide sequence ID" value="NZ_FQUE01000001.1"/>
</dbReference>
<reference evidence="4" key="1">
    <citation type="submission" date="2016-11" db="EMBL/GenBank/DDBJ databases">
        <authorList>
            <person name="Varghese N."/>
            <person name="Submissions S."/>
        </authorList>
    </citation>
    <scope>NUCLEOTIDE SEQUENCE [LARGE SCALE GENOMIC DNA]</scope>
    <source>
        <strain evidence="4">DSM 29326</strain>
    </source>
</reference>
<dbReference type="InterPro" id="IPR006311">
    <property type="entry name" value="TAT_signal"/>
</dbReference>
<keyword evidence="4" id="KW-1185">Reference proteome</keyword>
<evidence type="ECO:0000313" key="3">
    <source>
        <dbReference type="EMBL" id="SHE43578.1"/>
    </source>
</evidence>
<dbReference type="SUPFAM" id="SSF56601">
    <property type="entry name" value="beta-lactamase/transpeptidase-like"/>
    <property type="match status" value="1"/>
</dbReference>
<dbReference type="Pfam" id="PF00144">
    <property type="entry name" value="Beta-lactamase"/>
    <property type="match status" value="1"/>
</dbReference>
<keyword evidence="1" id="KW-0732">Signal</keyword>
<dbReference type="AlphaFoldDB" id="A0A1M4TGN6"/>
<dbReference type="EMBL" id="FQUE01000001">
    <property type="protein sequence ID" value="SHE43578.1"/>
    <property type="molecule type" value="Genomic_DNA"/>
</dbReference>
<dbReference type="Gene3D" id="3.40.710.10">
    <property type="entry name" value="DD-peptidase/beta-lactamase superfamily"/>
    <property type="match status" value="1"/>
</dbReference>
<feature type="chain" id="PRO_5012251360" evidence="1">
    <location>
        <begin position="26"/>
        <end position="333"/>
    </location>
</feature>
<dbReference type="PANTHER" id="PTHR43283">
    <property type="entry name" value="BETA-LACTAMASE-RELATED"/>
    <property type="match status" value="1"/>
</dbReference>
<feature type="domain" description="Beta-lactamase-related" evidence="2">
    <location>
        <begin position="44"/>
        <end position="303"/>
    </location>
</feature>
<dbReference type="STRING" id="366533.SAMN05444339_101360"/>
<proteinExistence type="predicted"/>
<dbReference type="OrthoDB" id="9814204at2"/>
<protein>
    <submittedName>
        <fullName evidence="3">CubicO group peptidase, beta-lactamase class C family</fullName>
    </submittedName>
</protein>